<sequence length="103" mass="11916">TFIILISLYTVSSLIPTSQQLQKYRNYTVCIDTLLRIASKTITHTYMYVVSRKHKNPPRLTSPNSENAFFKRLSDVDWGNPASISIVHKLQTHHFFCSFCSFT</sequence>
<dbReference type="OrthoDB" id="10289849at2759"/>
<dbReference type="AlphaFoldDB" id="A0A2P5AHE3"/>
<dbReference type="Proteomes" id="UP000237105">
    <property type="component" value="Unassembled WGS sequence"/>
</dbReference>
<comment type="caution">
    <text evidence="1">The sequence shown here is derived from an EMBL/GenBank/DDBJ whole genome shotgun (WGS) entry which is preliminary data.</text>
</comment>
<evidence type="ECO:0000313" key="2">
    <source>
        <dbReference type="Proteomes" id="UP000237105"/>
    </source>
</evidence>
<feature type="non-terminal residue" evidence="1">
    <location>
        <position position="1"/>
    </location>
</feature>
<name>A0A2P5AHE3_PARAD</name>
<keyword evidence="2" id="KW-1185">Reference proteome</keyword>
<gene>
    <name evidence="1" type="ORF">PanWU01x14_332290</name>
</gene>
<organism evidence="1 2">
    <name type="scientific">Parasponia andersonii</name>
    <name type="common">Sponia andersonii</name>
    <dbReference type="NCBI Taxonomy" id="3476"/>
    <lineage>
        <taxon>Eukaryota</taxon>
        <taxon>Viridiplantae</taxon>
        <taxon>Streptophyta</taxon>
        <taxon>Embryophyta</taxon>
        <taxon>Tracheophyta</taxon>
        <taxon>Spermatophyta</taxon>
        <taxon>Magnoliopsida</taxon>
        <taxon>eudicotyledons</taxon>
        <taxon>Gunneridae</taxon>
        <taxon>Pentapetalae</taxon>
        <taxon>rosids</taxon>
        <taxon>fabids</taxon>
        <taxon>Rosales</taxon>
        <taxon>Cannabaceae</taxon>
        <taxon>Parasponia</taxon>
    </lineage>
</organism>
<proteinExistence type="predicted"/>
<accession>A0A2P5AHE3</accession>
<evidence type="ECO:0000313" key="1">
    <source>
        <dbReference type="EMBL" id="PON35943.1"/>
    </source>
</evidence>
<dbReference type="EMBL" id="JXTB01000590">
    <property type="protein sequence ID" value="PON35943.1"/>
    <property type="molecule type" value="Genomic_DNA"/>
</dbReference>
<protein>
    <submittedName>
        <fullName evidence="1">Uncharacterized protein</fullName>
    </submittedName>
</protein>
<reference evidence="2" key="1">
    <citation type="submission" date="2016-06" db="EMBL/GenBank/DDBJ databases">
        <title>Parallel loss of symbiosis genes in relatives of nitrogen-fixing non-legume Parasponia.</title>
        <authorList>
            <person name="Van Velzen R."/>
            <person name="Holmer R."/>
            <person name="Bu F."/>
            <person name="Rutten L."/>
            <person name="Van Zeijl A."/>
            <person name="Liu W."/>
            <person name="Santuari L."/>
            <person name="Cao Q."/>
            <person name="Sharma T."/>
            <person name="Shen D."/>
            <person name="Roswanjaya Y."/>
            <person name="Wardhani T."/>
            <person name="Kalhor M.S."/>
            <person name="Jansen J."/>
            <person name="Van den Hoogen J."/>
            <person name="Gungor B."/>
            <person name="Hartog M."/>
            <person name="Hontelez J."/>
            <person name="Verver J."/>
            <person name="Yang W.-C."/>
            <person name="Schijlen E."/>
            <person name="Repin R."/>
            <person name="Schilthuizen M."/>
            <person name="Schranz E."/>
            <person name="Heidstra R."/>
            <person name="Miyata K."/>
            <person name="Fedorova E."/>
            <person name="Kohlen W."/>
            <person name="Bisseling T."/>
            <person name="Smit S."/>
            <person name="Geurts R."/>
        </authorList>
    </citation>
    <scope>NUCLEOTIDE SEQUENCE [LARGE SCALE GENOMIC DNA]</scope>
    <source>
        <strain evidence="2">cv. WU1-14</strain>
    </source>
</reference>